<dbReference type="OrthoDB" id="10460897at2759"/>
<dbReference type="AlphaFoldDB" id="A0A9P7AP21"/>
<feature type="signal peptide" evidence="1">
    <location>
        <begin position="1"/>
        <end position="16"/>
    </location>
</feature>
<dbReference type="RefSeq" id="XP_041159056.1">
    <property type="nucleotide sequence ID" value="XM_041303201.1"/>
</dbReference>
<keyword evidence="1" id="KW-0732">Signal</keyword>
<evidence type="ECO:0008006" key="4">
    <source>
        <dbReference type="Google" id="ProtNLM"/>
    </source>
</evidence>
<dbReference type="GeneID" id="64596965"/>
<accession>A0A9P7AP21</accession>
<dbReference type="EMBL" id="JABBWE010000036">
    <property type="protein sequence ID" value="KAG1792443.1"/>
    <property type="molecule type" value="Genomic_DNA"/>
</dbReference>
<dbReference type="Proteomes" id="UP000719766">
    <property type="component" value="Unassembled WGS sequence"/>
</dbReference>
<protein>
    <recommendedName>
        <fullName evidence="4">Secreted protein</fullName>
    </recommendedName>
</protein>
<proteinExistence type="predicted"/>
<keyword evidence="3" id="KW-1185">Reference proteome</keyword>
<name>A0A9P7AP21_9AGAM</name>
<evidence type="ECO:0000256" key="1">
    <source>
        <dbReference type="SAM" id="SignalP"/>
    </source>
</evidence>
<gene>
    <name evidence="2" type="ORF">HD556DRAFT_1379565</name>
</gene>
<evidence type="ECO:0000313" key="3">
    <source>
        <dbReference type="Proteomes" id="UP000719766"/>
    </source>
</evidence>
<comment type="caution">
    <text evidence="2">The sequence shown here is derived from an EMBL/GenBank/DDBJ whole genome shotgun (WGS) entry which is preliminary data.</text>
</comment>
<feature type="chain" id="PRO_5040326918" description="Secreted protein" evidence="1">
    <location>
        <begin position="17"/>
        <end position="96"/>
    </location>
</feature>
<organism evidence="2 3">
    <name type="scientific">Suillus plorans</name>
    <dbReference type="NCBI Taxonomy" id="116603"/>
    <lineage>
        <taxon>Eukaryota</taxon>
        <taxon>Fungi</taxon>
        <taxon>Dikarya</taxon>
        <taxon>Basidiomycota</taxon>
        <taxon>Agaricomycotina</taxon>
        <taxon>Agaricomycetes</taxon>
        <taxon>Agaricomycetidae</taxon>
        <taxon>Boletales</taxon>
        <taxon>Suillineae</taxon>
        <taxon>Suillaceae</taxon>
        <taxon>Suillus</taxon>
    </lineage>
</organism>
<sequence length="96" mass="10942">MQTIFTVLLLPTVVSLEFLMLFSQEPIEPLGDGNRALGPILIVAVKQTLTKLSLFFSRRTYWLTGSRLPRMCFLLSTKLKNHESRFIFILTTPVGQ</sequence>
<reference evidence="2" key="1">
    <citation type="journal article" date="2020" name="New Phytol.">
        <title>Comparative genomics reveals dynamic genome evolution in host specialist ectomycorrhizal fungi.</title>
        <authorList>
            <person name="Lofgren L.A."/>
            <person name="Nguyen N.H."/>
            <person name="Vilgalys R."/>
            <person name="Ruytinx J."/>
            <person name="Liao H.L."/>
            <person name="Branco S."/>
            <person name="Kuo A."/>
            <person name="LaButti K."/>
            <person name="Lipzen A."/>
            <person name="Andreopoulos W."/>
            <person name="Pangilinan J."/>
            <person name="Riley R."/>
            <person name="Hundley H."/>
            <person name="Na H."/>
            <person name="Barry K."/>
            <person name="Grigoriev I.V."/>
            <person name="Stajich J.E."/>
            <person name="Kennedy P.G."/>
        </authorList>
    </citation>
    <scope>NUCLEOTIDE SEQUENCE</scope>
    <source>
        <strain evidence="2">S12</strain>
    </source>
</reference>
<evidence type="ECO:0000313" key="2">
    <source>
        <dbReference type="EMBL" id="KAG1792443.1"/>
    </source>
</evidence>